<gene>
    <name evidence="3" type="ORF">Ocin01_00469</name>
</gene>
<keyword evidence="2" id="KW-0812">Transmembrane</keyword>
<organism evidence="3 4">
    <name type="scientific">Orchesella cincta</name>
    <name type="common">Springtail</name>
    <name type="synonym">Podura cincta</name>
    <dbReference type="NCBI Taxonomy" id="48709"/>
    <lineage>
        <taxon>Eukaryota</taxon>
        <taxon>Metazoa</taxon>
        <taxon>Ecdysozoa</taxon>
        <taxon>Arthropoda</taxon>
        <taxon>Hexapoda</taxon>
        <taxon>Collembola</taxon>
        <taxon>Entomobryomorpha</taxon>
        <taxon>Entomobryoidea</taxon>
        <taxon>Orchesellidae</taxon>
        <taxon>Orchesellinae</taxon>
        <taxon>Orchesella</taxon>
    </lineage>
</organism>
<feature type="region of interest" description="Disordered" evidence="1">
    <location>
        <begin position="1"/>
        <end position="28"/>
    </location>
</feature>
<dbReference type="AlphaFoldDB" id="A0A1D2NLQ1"/>
<protein>
    <submittedName>
        <fullName evidence="3">Uncharacterized protein</fullName>
    </submittedName>
</protein>
<accession>A0A1D2NLQ1</accession>
<dbReference type="Proteomes" id="UP000094527">
    <property type="component" value="Unassembled WGS sequence"/>
</dbReference>
<evidence type="ECO:0000313" key="4">
    <source>
        <dbReference type="Proteomes" id="UP000094527"/>
    </source>
</evidence>
<evidence type="ECO:0000256" key="2">
    <source>
        <dbReference type="SAM" id="Phobius"/>
    </source>
</evidence>
<comment type="caution">
    <text evidence="3">The sequence shown here is derived from an EMBL/GenBank/DDBJ whole genome shotgun (WGS) entry which is preliminary data.</text>
</comment>
<keyword evidence="4" id="KW-1185">Reference proteome</keyword>
<name>A0A1D2NLQ1_ORCCI</name>
<evidence type="ECO:0000256" key="1">
    <source>
        <dbReference type="SAM" id="MobiDB-lite"/>
    </source>
</evidence>
<keyword evidence="2" id="KW-0472">Membrane</keyword>
<feature type="compositionally biased region" description="Basic and acidic residues" evidence="1">
    <location>
        <begin position="13"/>
        <end position="23"/>
    </location>
</feature>
<keyword evidence="2" id="KW-1133">Transmembrane helix</keyword>
<sequence length="74" mass="7906">MGTGGHLPSPTRAVHDGPAKEAESISEIRPGRRSECRNFAEIIGAVTVFLFVFGYLAVVTYEATEGLAVPAIHH</sequence>
<dbReference type="EMBL" id="LJIJ01000009">
    <property type="protein sequence ID" value="ODN06182.1"/>
    <property type="molecule type" value="Genomic_DNA"/>
</dbReference>
<proteinExistence type="predicted"/>
<feature type="transmembrane region" description="Helical" evidence="2">
    <location>
        <begin position="39"/>
        <end position="58"/>
    </location>
</feature>
<reference evidence="3 4" key="1">
    <citation type="journal article" date="2016" name="Genome Biol. Evol.">
        <title>Gene Family Evolution Reflects Adaptation to Soil Environmental Stressors in the Genome of the Collembolan Orchesella cincta.</title>
        <authorList>
            <person name="Faddeeva-Vakhrusheva A."/>
            <person name="Derks M.F."/>
            <person name="Anvar S.Y."/>
            <person name="Agamennone V."/>
            <person name="Suring W."/>
            <person name="Smit S."/>
            <person name="van Straalen N.M."/>
            <person name="Roelofs D."/>
        </authorList>
    </citation>
    <scope>NUCLEOTIDE SEQUENCE [LARGE SCALE GENOMIC DNA]</scope>
    <source>
        <tissue evidence="3">Mixed pool</tissue>
    </source>
</reference>
<evidence type="ECO:0000313" key="3">
    <source>
        <dbReference type="EMBL" id="ODN06182.1"/>
    </source>
</evidence>